<feature type="domain" description="Glucose/Sorbosone dehydrogenase" evidence="2">
    <location>
        <begin position="92"/>
        <end position="272"/>
    </location>
</feature>
<dbReference type="InterPro" id="IPR012938">
    <property type="entry name" value="Glc/Sorbosone_DH"/>
</dbReference>
<name>A0A9E5DDI7_9EURY</name>
<dbReference type="Gene3D" id="2.120.10.30">
    <property type="entry name" value="TolB, C-terminal domain"/>
    <property type="match status" value="1"/>
</dbReference>
<dbReference type="EMBL" id="VHLL01000004">
    <property type="protein sequence ID" value="MCT8337483.1"/>
    <property type="molecule type" value="Genomic_DNA"/>
</dbReference>
<dbReference type="Pfam" id="PF13473">
    <property type="entry name" value="Cupredoxin_1"/>
    <property type="match status" value="1"/>
</dbReference>
<protein>
    <submittedName>
        <fullName evidence="4">Plastocyanin</fullName>
    </submittedName>
</protein>
<evidence type="ECO:0000313" key="4">
    <source>
        <dbReference type="EMBL" id="MCT8337483.1"/>
    </source>
</evidence>
<organism evidence="4 5">
    <name type="scientific">Methanoculleus formosensis</name>
    <dbReference type="NCBI Taxonomy" id="2590886"/>
    <lineage>
        <taxon>Archaea</taxon>
        <taxon>Methanobacteriati</taxon>
        <taxon>Methanobacteriota</taxon>
        <taxon>Stenosarchaea group</taxon>
        <taxon>Methanomicrobia</taxon>
        <taxon>Methanomicrobiales</taxon>
        <taxon>Methanomicrobiaceae</taxon>
        <taxon>Methanoculleus</taxon>
    </lineage>
</organism>
<evidence type="ECO:0000259" key="3">
    <source>
        <dbReference type="Pfam" id="PF13473"/>
    </source>
</evidence>
<evidence type="ECO:0000259" key="2">
    <source>
        <dbReference type="Pfam" id="PF07995"/>
    </source>
</evidence>
<reference evidence="4" key="1">
    <citation type="submission" date="2019-06" db="EMBL/GenBank/DDBJ databases">
        <title>Methanoculleus strain from Tamsui River, Taipei, Taiwan.</title>
        <authorList>
            <person name="You Y.-T."/>
            <person name="Chen S.-C."/>
            <person name="Lai S.-J."/>
            <person name="Lee Y.-C."/>
            <person name="Lai M.-C."/>
        </authorList>
    </citation>
    <scope>NUCLEOTIDE SEQUENCE</scope>
    <source>
        <strain evidence="4">Afa-1</strain>
    </source>
</reference>
<proteinExistence type="predicted"/>
<comment type="caution">
    <text evidence="4">The sequence shown here is derived from an EMBL/GenBank/DDBJ whole genome shotgun (WGS) entry which is preliminary data.</text>
</comment>
<evidence type="ECO:0000313" key="5">
    <source>
        <dbReference type="Proteomes" id="UP001065682"/>
    </source>
</evidence>
<dbReference type="InterPro" id="IPR008972">
    <property type="entry name" value="Cupredoxin"/>
</dbReference>
<dbReference type="PANTHER" id="PTHR19328:SF75">
    <property type="entry name" value="ALDOSE SUGAR DEHYDROGENASE YLII"/>
    <property type="match status" value="1"/>
</dbReference>
<accession>A0A9E5DDI7</accession>
<feature type="domain" description="EfeO-type cupredoxin-like" evidence="3">
    <location>
        <begin position="626"/>
        <end position="723"/>
    </location>
</feature>
<feature type="region of interest" description="Disordered" evidence="1">
    <location>
        <begin position="25"/>
        <end position="59"/>
    </location>
</feature>
<feature type="region of interest" description="Disordered" evidence="1">
    <location>
        <begin position="577"/>
        <end position="607"/>
    </location>
</feature>
<dbReference type="SUPFAM" id="SSF49503">
    <property type="entry name" value="Cupredoxins"/>
    <property type="match status" value="1"/>
</dbReference>
<dbReference type="Pfam" id="PF07995">
    <property type="entry name" value="GSDH"/>
    <property type="match status" value="2"/>
</dbReference>
<dbReference type="SUPFAM" id="SSF50952">
    <property type="entry name" value="Soluble quinoprotein glucose dehydrogenase"/>
    <property type="match status" value="1"/>
</dbReference>
<dbReference type="InterPro" id="IPR028096">
    <property type="entry name" value="EfeO_Cupredoxin"/>
</dbReference>
<gene>
    <name evidence="4" type="ORF">FKB36_08295</name>
</gene>
<dbReference type="RefSeq" id="WP_261597587.1">
    <property type="nucleotide sequence ID" value="NZ_VHLL01000004.1"/>
</dbReference>
<dbReference type="InterPro" id="IPR011041">
    <property type="entry name" value="Quinoprot_gluc/sorb_DH_b-prop"/>
</dbReference>
<feature type="compositionally biased region" description="Polar residues" evidence="1">
    <location>
        <begin position="28"/>
        <end position="59"/>
    </location>
</feature>
<evidence type="ECO:0000256" key="1">
    <source>
        <dbReference type="SAM" id="MobiDB-lite"/>
    </source>
</evidence>
<sequence length="724" mass="77080">MTKVTLVIASFLLVLALIAGAGAQVVGSSNTSDGNESSNQTMESMQNMSGNATDLTNTGSPLAAELQDNATRTTVSNVTAEIGLELVAENFTSPLALTAPDDGTGRLFVVDQIGVVWAVDANGTTLSEPFLDLRENLVDLNPTYDERGLLSVAFHPNFSENGKVYAFYSAPLRQGAPEEWNCTNHISEFQVDPDDPNRVNLTSEKVLMYIDKPYHNHNGGQLAFSPADGYLYVSLGDAGRANDVGNGHTPGIGNAQDLTKIYGKVLRIDVDNVTDGNQTDNMTGMVNQTDNMTGMVNQTDNMTVNRTANPPEPTWTTFAGSLYGIPASNPFAENQTEILDAYAYDSIPPEIYAYGFRNPAYMSFDSGGNNSLFVADAGQNLFEEVDVVYRGGNYGWNIREGTHCFDPNNTTAPPESCNTTGYLGEPLIGPIFEGGRDLGIVVVGGNVYRGTAAPNLEGKYVFGYWSDSRTVGNGTLLAATPPEGWTAPESAANLTAEANSMWEAQSVNITGQENETLGMFLRGFGEDANQDLYVLTNDVGGPDNSTSTGRVWRVVAPTGNGPAPTENVTPMVTENVTPTPTENVTPTPTENVTPTPTENVTPPATMNVTPTTMPPVGGQTGNETPAAGGAVTVNIAADNLAFDTNTITVPAGAEVTMVFDNQDQGIPHNVAVYDSPLRSEQIFVGDVITGPAEITYTFTAPSEPGTYYFQCDVHPDMNGDFVVE</sequence>
<dbReference type="Gene3D" id="2.60.40.420">
    <property type="entry name" value="Cupredoxins - blue copper proteins"/>
    <property type="match status" value="1"/>
</dbReference>
<dbReference type="PANTHER" id="PTHR19328">
    <property type="entry name" value="HEDGEHOG-INTERACTING PROTEIN"/>
    <property type="match status" value="1"/>
</dbReference>
<dbReference type="Proteomes" id="UP001065682">
    <property type="component" value="Unassembled WGS sequence"/>
</dbReference>
<dbReference type="InterPro" id="IPR011042">
    <property type="entry name" value="6-blade_b-propeller_TolB-like"/>
</dbReference>
<keyword evidence="5" id="KW-1185">Reference proteome</keyword>
<feature type="domain" description="Glucose/Sorbosone dehydrogenase" evidence="2">
    <location>
        <begin position="325"/>
        <end position="463"/>
    </location>
</feature>
<dbReference type="AlphaFoldDB" id="A0A9E5DDI7"/>